<dbReference type="AlphaFoldDB" id="A0A2H9T854"/>
<dbReference type="Gene3D" id="3.30.420.10">
    <property type="entry name" value="Ribonuclease H-like superfamily/Ribonuclease H"/>
    <property type="match status" value="1"/>
</dbReference>
<dbReference type="InterPro" id="IPR036397">
    <property type="entry name" value="RNaseH_sf"/>
</dbReference>
<feature type="domain" description="Integrase catalytic" evidence="1">
    <location>
        <begin position="6"/>
        <end position="131"/>
    </location>
</feature>
<proteinExistence type="predicted"/>
<organism evidence="2">
    <name type="scientific">invertebrate metagenome</name>
    <dbReference type="NCBI Taxonomy" id="1711999"/>
    <lineage>
        <taxon>unclassified sequences</taxon>
        <taxon>metagenomes</taxon>
        <taxon>organismal metagenomes</taxon>
    </lineage>
</organism>
<sequence>MIKAAVVLFRLGDWEGNTVYGQDARLVTLVDRKSRYTLIGKVDTKQAGTVENAMIKLLEQVASVCTIPRDNGGKFAAHEKVSEAVNADVFFARPYASYQRGTNENTHGIIRRTYPKKMALGHLTENDISTV</sequence>
<dbReference type="GO" id="GO:0032196">
    <property type="term" value="P:transposition"/>
    <property type="evidence" value="ECO:0007669"/>
    <property type="project" value="TreeGrafter"/>
</dbReference>
<dbReference type="GO" id="GO:0004803">
    <property type="term" value="F:transposase activity"/>
    <property type="evidence" value="ECO:0007669"/>
    <property type="project" value="TreeGrafter"/>
</dbReference>
<dbReference type="InterPro" id="IPR053392">
    <property type="entry name" value="Transposase_IS30-like"/>
</dbReference>
<dbReference type="EMBL" id="NSIT01000070">
    <property type="protein sequence ID" value="PJE79412.1"/>
    <property type="molecule type" value="Genomic_DNA"/>
</dbReference>
<dbReference type="NCBIfam" id="NF033563">
    <property type="entry name" value="transpos_IS30"/>
    <property type="match status" value="1"/>
</dbReference>
<evidence type="ECO:0000259" key="1">
    <source>
        <dbReference type="PROSITE" id="PS50994"/>
    </source>
</evidence>
<dbReference type="GO" id="GO:0015074">
    <property type="term" value="P:DNA integration"/>
    <property type="evidence" value="ECO:0007669"/>
    <property type="project" value="InterPro"/>
</dbReference>
<dbReference type="PANTHER" id="PTHR10948:SF23">
    <property type="entry name" value="TRANSPOSASE INSI FOR INSERTION SEQUENCE ELEMENT IS30A-RELATED"/>
    <property type="match status" value="1"/>
</dbReference>
<dbReference type="GO" id="GO:0003676">
    <property type="term" value="F:nucleic acid binding"/>
    <property type="evidence" value="ECO:0007669"/>
    <property type="project" value="InterPro"/>
</dbReference>
<accession>A0A2H9T854</accession>
<dbReference type="PROSITE" id="PS50994">
    <property type="entry name" value="INTEGRASE"/>
    <property type="match status" value="1"/>
</dbReference>
<evidence type="ECO:0000313" key="2">
    <source>
        <dbReference type="EMBL" id="PJE79412.1"/>
    </source>
</evidence>
<dbReference type="InterPro" id="IPR051917">
    <property type="entry name" value="Transposase-Integrase"/>
</dbReference>
<dbReference type="InterPro" id="IPR001584">
    <property type="entry name" value="Integrase_cat-core"/>
</dbReference>
<dbReference type="GO" id="GO:0005829">
    <property type="term" value="C:cytosol"/>
    <property type="evidence" value="ECO:0007669"/>
    <property type="project" value="TreeGrafter"/>
</dbReference>
<protein>
    <recommendedName>
        <fullName evidence="1">Integrase catalytic domain-containing protein</fullName>
    </recommendedName>
</protein>
<reference evidence="2" key="1">
    <citation type="journal article" date="2017" name="Appl. Environ. Microbiol.">
        <title>Molecular characterization of an Endozoicomonas-like organism causing infection in king scallop Pecten maximus L.</title>
        <authorList>
            <person name="Cano I."/>
            <person name="van Aerle R."/>
            <person name="Ross S."/>
            <person name="Verner-Jeffreys D.W."/>
            <person name="Paley R.K."/>
            <person name="Rimmer G."/>
            <person name="Ryder D."/>
            <person name="Hooper P."/>
            <person name="Stone D."/>
            <person name="Feist S.W."/>
        </authorList>
    </citation>
    <scope>NUCLEOTIDE SEQUENCE</scope>
</reference>
<dbReference type="SUPFAM" id="SSF53098">
    <property type="entry name" value="Ribonuclease H-like"/>
    <property type="match status" value="1"/>
</dbReference>
<dbReference type="InterPro" id="IPR012337">
    <property type="entry name" value="RNaseH-like_sf"/>
</dbReference>
<comment type="caution">
    <text evidence="2">The sequence shown here is derived from an EMBL/GenBank/DDBJ whole genome shotgun (WGS) entry which is preliminary data.</text>
</comment>
<gene>
    <name evidence="2" type="ORF">CI610_01606</name>
</gene>
<dbReference type="PANTHER" id="PTHR10948">
    <property type="entry name" value="TRANSPOSASE"/>
    <property type="match status" value="1"/>
</dbReference>
<name>A0A2H9T854_9ZZZZ</name>